<dbReference type="AlphaFoldDB" id="A0A3N1CVY1"/>
<organism evidence="6 7">
    <name type="scientific">Actinocorallia herbida</name>
    <dbReference type="NCBI Taxonomy" id="58109"/>
    <lineage>
        <taxon>Bacteria</taxon>
        <taxon>Bacillati</taxon>
        <taxon>Actinomycetota</taxon>
        <taxon>Actinomycetes</taxon>
        <taxon>Streptosporangiales</taxon>
        <taxon>Thermomonosporaceae</taxon>
        <taxon>Actinocorallia</taxon>
    </lineage>
</organism>
<reference evidence="6 7" key="1">
    <citation type="submission" date="2018-11" db="EMBL/GenBank/DDBJ databases">
        <title>Sequencing the genomes of 1000 actinobacteria strains.</title>
        <authorList>
            <person name="Klenk H.-P."/>
        </authorList>
    </citation>
    <scope>NUCLEOTIDE SEQUENCE [LARGE SCALE GENOMIC DNA]</scope>
    <source>
        <strain evidence="6 7">DSM 44254</strain>
    </source>
</reference>
<evidence type="ECO:0000256" key="4">
    <source>
        <dbReference type="PROSITE-ProRule" id="PRU00335"/>
    </source>
</evidence>
<dbReference type="InterPro" id="IPR050109">
    <property type="entry name" value="HTH-type_TetR-like_transc_reg"/>
</dbReference>
<dbReference type="Gene3D" id="1.10.357.10">
    <property type="entry name" value="Tetracycline Repressor, domain 2"/>
    <property type="match status" value="1"/>
</dbReference>
<dbReference type="EMBL" id="RJKE01000001">
    <property type="protein sequence ID" value="ROO85440.1"/>
    <property type="molecule type" value="Genomic_DNA"/>
</dbReference>
<evidence type="ECO:0000259" key="5">
    <source>
        <dbReference type="PROSITE" id="PS50977"/>
    </source>
</evidence>
<dbReference type="GO" id="GO:0000976">
    <property type="term" value="F:transcription cis-regulatory region binding"/>
    <property type="evidence" value="ECO:0007669"/>
    <property type="project" value="TreeGrafter"/>
</dbReference>
<protein>
    <submittedName>
        <fullName evidence="6">TetR family transcriptional regulator</fullName>
    </submittedName>
</protein>
<sequence length="199" mass="21219">MTANREAARPTLRERRRAELQHVIGVRAAELFQRQGLQATTVEEIAEAAGISLRTFYRHCAVKDDALTPLLAQGVHDMVALLAARPVGEPLAVSARAALVESIAPTGEGSRNIARVMLGEPSLKARWLAAGRQAQDLLAPVLRDRLGPGTGELRAAVTAGFLINVATTALEHWALHDDAGPLEAVVEEAFDGIADRTGL</sequence>
<keyword evidence="2 4" id="KW-0238">DNA-binding</keyword>
<dbReference type="OrthoDB" id="4746440at2"/>
<dbReference type="RefSeq" id="WP_123664946.1">
    <property type="nucleotide sequence ID" value="NZ_RJKE01000001.1"/>
</dbReference>
<dbReference type="InterPro" id="IPR001647">
    <property type="entry name" value="HTH_TetR"/>
</dbReference>
<dbReference type="GO" id="GO:0003700">
    <property type="term" value="F:DNA-binding transcription factor activity"/>
    <property type="evidence" value="ECO:0007669"/>
    <property type="project" value="TreeGrafter"/>
</dbReference>
<evidence type="ECO:0000256" key="3">
    <source>
        <dbReference type="ARBA" id="ARBA00023163"/>
    </source>
</evidence>
<feature type="domain" description="HTH tetR-type" evidence="5">
    <location>
        <begin position="18"/>
        <end position="78"/>
    </location>
</feature>
<dbReference type="Proteomes" id="UP000272400">
    <property type="component" value="Unassembled WGS sequence"/>
</dbReference>
<evidence type="ECO:0000256" key="2">
    <source>
        <dbReference type="ARBA" id="ARBA00023125"/>
    </source>
</evidence>
<keyword evidence="3" id="KW-0804">Transcription</keyword>
<evidence type="ECO:0000256" key="1">
    <source>
        <dbReference type="ARBA" id="ARBA00023015"/>
    </source>
</evidence>
<comment type="caution">
    <text evidence="6">The sequence shown here is derived from an EMBL/GenBank/DDBJ whole genome shotgun (WGS) entry which is preliminary data.</text>
</comment>
<dbReference type="Pfam" id="PF00440">
    <property type="entry name" value="TetR_N"/>
    <property type="match status" value="1"/>
</dbReference>
<keyword evidence="1" id="KW-0805">Transcription regulation</keyword>
<dbReference type="InterPro" id="IPR009057">
    <property type="entry name" value="Homeodomain-like_sf"/>
</dbReference>
<accession>A0A3N1CVY1</accession>
<evidence type="ECO:0000313" key="7">
    <source>
        <dbReference type="Proteomes" id="UP000272400"/>
    </source>
</evidence>
<dbReference type="PANTHER" id="PTHR30055:SF238">
    <property type="entry name" value="MYCOFACTOCIN BIOSYNTHESIS TRANSCRIPTIONAL REGULATOR MFTR-RELATED"/>
    <property type="match status" value="1"/>
</dbReference>
<feature type="DNA-binding region" description="H-T-H motif" evidence="4">
    <location>
        <begin position="41"/>
        <end position="60"/>
    </location>
</feature>
<dbReference type="PANTHER" id="PTHR30055">
    <property type="entry name" value="HTH-TYPE TRANSCRIPTIONAL REGULATOR RUTR"/>
    <property type="match status" value="1"/>
</dbReference>
<evidence type="ECO:0000313" key="6">
    <source>
        <dbReference type="EMBL" id="ROO85440.1"/>
    </source>
</evidence>
<dbReference type="Pfam" id="PF17754">
    <property type="entry name" value="TetR_C_14"/>
    <property type="match status" value="1"/>
</dbReference>
<dbReference type="PROSITE" id="PS50977">
    <property type="entry name" value="HTH_TETR_2"/>
    <property type="match status" value="1"/>
</dbReference>
<proteinExistence type="predicted"/>
<keyword evidence="7" id="KW-1185">Reference proteome</keyword>
<dbReference type="InterPro" id="IPR041347">
    <property type="entry name" value="MftR_C"/>
</dbReference>
<dbReference type="SUPFAM" id="SSF46689">
    <property type="entry name" value="Homeodomain-like"/>
    <property type="match status" value="1"/>
</dbReference>
<name>A0A3N1CVY1_9ACTN</name>
<gene>
    <name evidence="6" type="ORF">EDD29_2984</name>
</gene>
<dbReference type="Gene3D" id="1.10.10.60">
    <property type="entry name" value="Homeodomain-like"/>
    <property type="match status" value="1"/>
</dbReference>